<comment type="caution">
    <text evidence="3">The sequence shown here is derived from an EMBL/GenBank/DDBJ whole genome shotgun (WGS) entry which is preliminary data.</text>
</comment>
<dbReference type="Pfam" id="PF00561">
    <property type="entry name" value="Abhydrolase_1"/>
    <property type="match status" value="1"/>
</dbReference>
<dbReference type="PRINTS" id="PR00111">
    <property type="entry name" value="ABHYDROLASE"/>
</dbReference>
<dbReference type="InterPro" id="IPR000073">
    <property type="entry name" value="AB_hydrolase_1"/>
</dbReference>
<feature type="domain" description="AB hydrolase-1" evidence="2">
    <location>
        <begin position="22"/>
        <end position="118"/>
    </location>
</feature>
<dbReference type="EMBL" id="NSCI01000013">
    <property type="protein sequence ID" value="RAW90764.1"/>
    <property type="molecule type" value="Genomic_DNA"/>
</dbReference>
<accession>A0A329VGG7</accession>
<name>A0A329VGG7_9GAMM</name>
<dbReference type="AlphaFoldDB" id="A0A329VGG7"/>
<reference evidence="3 4" key="1">
    <citation type="journal article" date="2018" name="Int. J. Syst. Evol. Microbiol.">
        <title>Whole-genome-based revisit of Photorhabdus phylogeny: proposal for the elevation of most Photorhabdus subspecies to the species level and description of one novel species Photorhabdus bodei sp. nov., and one novel subspecies Photorhabdus laumondii subsp. clarkei subsp. nov.</title>
        <authorList>
            <person name="Machado R.A.R."/>
            <person name="Wuthrich D."/>
            <person name="Kuhnert P."/>
            <person name="Arce C.C.M."/>
            <person name="Thonen L."/>
            <person name="Ruiz C."/>
            <person name="Zhang X."/>
            <person name="Robert C.A.M."/>
            <person name="Karimi J."/>
            <person name="Kamali S."/>
            <person name="Ma J."/>
            <person name="Bruggmann R."/>
            <person name="Erb M."/>
        </authorList>
    </citation>
    <scope>NUCLEOTIDE SEQUENCE [LARGE SCALE GENOMIC DNA]</scope>
    <source>
        <strain evidence="3 4">BOJ-47</strain>
    </source>
</reference>
<protein>
    <submittedName>
        <fullName evidence="3">Alpha/beta hydrolase</fullName>
    </submittedName>
</protein>
<proteinExistence type="predicted"/>
<dbReference type="InterPro" id="IPR029058">
    <property type="entry name" value="AB_hydrolase_fold"/>
</dbReference>
<dbReference type="PANTHER" id="PTHR46118">
    <property type="entry name" value="PROTEIN ABHD11"/>
    <property type="match status" value="1"/>
</dbReference>
<sequence length="277" mass="31369">MKLVNPLNYHMQIPENPLSSIPVVLIHGLFGDLNNLGVLARDLQQYYPVIQVDVRNHGLSPRANNMDYHDMAQDVISLLDHLQIQSTIIIGHSMGGKIAMAMTALAPERIEKIVLIDIAPVAYQVHRHDQIFTALNKVTAAGVKSRQDAAKIMRENIQEEGVIQFLLKSFHQGEWKFNLPVLINQYEKIIGWQEIPTWPRPALFIRGGLSSYIQEEYRNNITRQFPQAKAWVIAGCDHWVHAEKPDAVLKATHRFLNTIPYGFQDASRRQGSESPGA</sequence>
<evidence type="ECO:0000259" key="2">
    <source>
        <dbReference type="Pfam" id="PF00561"/>
    </source>
</evidence>
<dbReference type="NCBIfam" id="NF007954">
    <property type="entry name" value="PRK10673.1"/>
    <property type="match status" value="1"/>
</dbReference>
<organism evidence="3 4">
    <name type="scientific">Photorhabdus laumondii subsp. clarkei</name>
    <dbReference type="NCBI Taxonomy" id="2029685"/>
    <lineage>
        <taxon>Bacteria</taxon>
        <taxon>Pseudomonadati</taxon>
        <taxon>Pseudomonadota</taxon>
        <taxon>Gammaproteobacteria</taxon>
        <taxon>Enterobacterales</taxon>
        <taxon>Morganellaceae</taxon>
        <taxon>Photorhabdus</taxon>
    </lineage>
</organism>
<evidence type="ECO:0000313" key="4">
    <source>
        <dbReference type="Proteomes" id="UP000250870"/>
    </source>
</evidence>
<dbReference type="GO" id="GO:0016787">
    <property type="term" value="F:hydrolase activity"/>
    <property type="evidence" value="ECO:0007669"/>
    <property type="project" value="UniProtKB-KW"/>
</dbReference>
<dbReference type="Gene3D" id="3.40.50.1820">
    <property type="entry name" value="alpha/beta hydrolase"/>
    <property type="match status" value="1"/>
</dbReference>
<keyword evidence="1 3" id="KW-0378">Hydrolase</keyword>
<dbReference type="PANTHER" id="PTHR46118:SF4">
    <property type="entry name" value="PROTEIN ABHD11"/>
    <property type="match status" value="1"/>
</dbReference>
<gene>
    <name evidence="3" type="ORF">CKY01_11170</name>
</gene>
<dbReference type="FunFam" id="3.40.50.1820:FF:000039">
    <property type="entry name" value="Esterase ybfF"/>
    <property type="match status" value="1"/>
</dbReference>
<dbReference type="Proteomes" id="UP000250870">
    <property type="component" value="Unassembled WGS sequence"/>
</dbReference>
<evidence type="ECO:0000313" key="3">
    <source>
        <dbReference type="EMBL" id="RAW90764.1"/>
    </source>
</evidence>
<evidence type="ECO:0000256" key="1">
    <source>
        <dbReference type="ARBA" id="ARBA00022801"/>
    </source>
</evidence>
<dbReference type="SUPFAM" id="SSF53474">
    <property type="entry name" value="alpha/beta-Hydrolases"/>
    <property type="match status" value="1"/>
</dbReference>